<reference evidence="1 2" key="1">
    <citation type="submission" date="2012-08" db="EMBL/GenBank/DDBJ databases">
        <authorList>
            <person name="Harkins D.M."/>
            <person name="Durkin A.S."/>
            <person name="Selengut J.D."/>
            <person name="Sanka R."/>
            <person name="DePew J."/>
            <person name="Purushe J."/>
            <person name="Matthias M.A."/>
            <person name="Vinetz J.M."/>
            <person name="Sutton G.G."/>
            <person name="Nelson W.C."/>
            <person name="Fouts D.E."/>
        </authorList>
    </citation>
    <scope>NUCLEOTIDE SEQUENCE [LARGE SCALE GENOMIC DNA]</scope>
    <source>
        <strain evidence="1 2">MMD4847</strain>
    </source>
</reference>
<keyword evidence="2" id="KW-1185">Reference proteome</keyword>
<protein>
    <submittedName>
        <fullName evidence="1">Uncharacterized protein</fullName>
    </submittedName>
</protein>
<proteinExistence type="predicted"/>
<gene>
    <name evidence="1" type="ORF">LEP1GSC178_0998</name>
</gene>
<name>A0ABN0H605_9LEPT</name>
<comment type="caution">
    <text evidence="1">The sequence shown here is derived from an EMBL/GenBank/DDBJ whole genome shotgun (WGS) entry which is preliminary data.</text>
</comment>
<accession>A0ABN0H605</accession>
<dbReference type="Proteomes" id="UP000018720">
    <property type="component" value="Unassembled WGS sequence"/>
</dbReference>
<sequence>MYFLKKTFESYKRILLEMPDKSVSSVLKSHVFGYDPVKRRARKNPSQMIRIFDCL</sequence>
<evidence type="ECO:0000313" key="1">
    <source>
        <dbReference type="EMBL" id="EJZ40981.1"/>
    </source>
</evidence>
<organism evidence="1 2">
    <name type="scientific">Leptospira licerasiae str. MMD4847</name>
    <dbReference type="NCBI Taxonomy" id="1049971"/>
    <lineage>
        <taxon>Bacteria</taxon>
        <taxon>Pseudomonadati</taxon>
        <taxon>Spirochaetota</taxon>
        <taxon>Spirochaetia</taxon>
        <taxon>Leptospirales</taxon>
        <taxon>Leptospiraceae</taxon>
        <taxon>Leptospira</taxon>
    </lineage>
</organism>
<evidence type="ECO:0000313" key="2">
    <source>
        <dbReference type="Proteomes" id="UP000018720"/>
    </source>
</evidence>
<dbReference type="EMBL" id="AHOM02000010">
    <property type="protein sequence ID" value="EJZ40981.1"/>
    <property type="molecule type" value="Genomic_DNA"/>
</dbReference>